<reference evidence="1" key="1">
    <citation type="journal article" date="2018" name="Genome Biol.">
        <title>SKESA: strategic k-mer extension for scrupulous assemblies.</title>
        <authorList>
            <person name="Souvorov A."/>
            <person name="Agarwala R."/>
            <person name="Lipman D.J."/>
        </authorList>
    </citation>
    <scope>NUCLEOTIDE SEQUENCE [LARGE SCALE GENOMIC DNA]</scope>
    <source>
        <strain evidence="1">1839</strain>
    </source>
</reference>
<organism evidence="1">
    <name type="scientific">Escherichia coli</name>
    <dbReference type="NCBI Taxonomy" id="562"/>
    <lineage>
        <taxon>Bacteria</taxon>
        <taxon>Pseudomonadati</taxon>
        <taxon>Pseudomonadota</taxon>
        <taxon>Gammaproteobacteria</taxon>
        <taxon>Enterobacterales</taxon>
        <taxon>Enterobacteriaceae</taxon>
        <taxon>Escherichia</taxon>
    </lineage>
</organism>
<dbReference type="SUPFAM" id="SSF49401">
    <property type="entry name" value="Bacterial adhesins"/>
    <property type="match status" value="1"/>
</dbReference>
<accession>A0A765T888</accession>
<dbReference type="Gene3D" id="2.60.40.1090">
    <property type="entry name" value="Fimbrial-type adhesion domain"/>
    <property type="match status" value="1"/>
</dbReference>
<name>A0A765T888_ECOLX</name>
<dbReference type="InterPro" id="IPR036937">
    <property type="entry name" value="Adhesion_dom_fimbrial_sf"/>
</dbReference>
<sequence>MKKLMIASAIAMSFFGGSAVASQGDIQFFGNVTEVTCDVTPEVDGNVTDLVQLGTVKKGETGKEIDLVFKATSPAGDECSSLSSGNTASVAWMGNLTADGIGAQGGLASDAYVILKPANGQADNAITSANYVATFDAEKVTNGDGLQFKAQLKGGSIPGDFRSAAAYAVTYQ</sequence>
<proteinExistence type="predicted"/>
<dbReference type="EMBL" id="DAAYTU010000007">
    <property type="protein sequence ID" value="HAG5769849.1"/>
    <property type="molecule type" value="Genomic_DNA"/>
</dbReference>
<dbReference type="AlphaFoldDB" id="A0A765T888"/>
<protein>
    <submittedName>
        <fullName evidence="1">Fimbrial protein</fullName>
    </submittedName>
</protein>
<dbReference type="GO" id="GO:0009289">
    <property type="term" value="C:pilus"/>
    <property type="evidence" value="ECO:0007669"/>
    <property type="project" value="InterPro"/>
</dbReference>
<dbReference type="InterPro" id="IPR008966">
    <property type="entry name" value="Adhesion_dom_sf"/>
</dbReference>
<reference evidence="1" key="2">
    <citation type="submission" date="2020-02" db="EMBL/GenBank/DDBJ databases">
        <authorList>
            <consortium name="NCBI Pathogen Detection Project"/>
        </authorList>
    </citation>
    <scope>NUCLEOTIDE SEQUENCE</scope>
    <source>
        <strain evidence="1">1839</strain>
    </source>
</reference>
<evidence type="ECO:0000313" key="1">
    <source>
        <dbReference type="EMBL" id="HAG5769849.1"/>
    </source>
</evidence>
<dbReference type="GO" id="GO:0007155">
    <property type="term" value="P:cell adhesion"/>
    <property type="evidence" value="ECO:0007669"/>
    <property type="project" value="InterPro"/>
</dbReference>
<gene>
    <name evidence="1" type="ORF">GGB84_001471</name>
</gene>
<comment type="caution">
    <text evidence="1">The sequence shown here is derived from an EMBL/GenBank/DDBJ whole genome shotgun (WGS) entry which is preliminary data.</text>
</comment>